<evidence type="ECO:0000256" key="2">
    <source>
        <dbReference type="SAM" id="Phobius"/>
    </source>
</evidence>
<keyword evidence="2" id="KW-1133">Transmembrane helix</keyword>
<organism evidence="3 4">
    <name type="scientific">Gordonia rubripertincta</name>
    <name type="common">Rhodococcus corallinus</name>
    <dbReference type="NCBI Taxonomy" id="36822"/>
    <lineage>
        <taxon>Bacteria</taxon>
        <taxon>Bacillati</taxon>
        <taxon>Actinomycetota</taxon>
        <taxon>Actinomycetes</taxon>
        <taxon>Mycobacteriales</taxon>
        <taxon>Gordoniaceae</taxon>
        <taxon>Gordonia</taxon>
    </lineage>
</organism>
<dbReference type="Proteomes" id="UP001067235">
    <property type="component" value="Unassembled WGS sequence"/>
</dbReference>
<feature type="transmembrane region" description="Helical" evidence="2">
    <location>
        <begin position="72"/>
        <end position="99"/>
    </location>
</feature>
<comment type="caution">
    <text evidence="3">The sequence shown here is derived from an EMBL/GenBank/DDBJ whole genome shotgun (WGS) entry which is preliminary data.</text>
</comment>
<evidence type="ECO:0000256" key="1">
    <source>
        <dbReference type="SAM" id="MobiDB-lite"/>
    </source>
</evidence>
<feature type="transmembrane region" description="Helical" evidence="2">
    <location>
        <begin position="149"/>
        <end position="168"/>
    </location>
</feature>
<proteinExistence type="predicted"/>
<feature type="compositionally biased region" description="Low complexity" evidence="1">
    <location>
        <begin position="20"/>
        <end position="54"/>
    </location>
</feature>
<keyword evidence="2" id="KW-0472">Membrane</keyword>
<dbReference type="RefSeq" id="WP_301573503.1">
    <property type="nucleotide sequence ID" value="NZ_JAPWIE010000007.1"/>
</dbReference>
<evidence type="ECO:0000313" key="4">
    <source>
        <dbReference type="Proteomes" id="UP001067235"/>
    </source>
</evidence>
<protein>
    <submittedName>
        <fullName evidence="3">Uncharacterized protein</fullName>
    </submittedName>
</protein>
<sequence>MYPNDPNKPRTARYDRGYDPDPQAYSQSYPQQPGYDQGYGQQPPADQYYAAAPAGQPPRRPKSNRPQVNPTMFIGGVLATAIVTGLAAWLVAWLIRLVIERVNETGKLGVWNPMANDEYWFAVVAFLCALFAGALWYVLQLATPSPNQFFSWIVGLLIIAAVLIPLLLSRDWTTGISTAIIHAVIGLPILFLVPAMGTKSMERR</sequence>
<reference evidence="3" key="1">
    <citation type="submission" date="2022-12" db="EMBL/GenBank/DDBJ databases">
        <authorList>
            <person name="Krivoruchko A.V."/>
            <person name="Elkin A."/>
        </authorList>
    </citation>
    <scope>NUCLEOTIDE SEQUENCE</scope>
    <source>
        <strain evidence="3">IEGM 1388</strain>
    </source>
</reference>
<accession>A0ABT4N0U2</accession>
<dbReference type="EMBL" id="JAPWIE010000007">
    <property type="protein sequence ID" value="MCZ4552885.1"/>
    <property type="molecule type" value="Genomic_DNA"/>
</dbReference>
<keyword evidence="4" id="KW-1185">Reference proteome</keyword>
<feature type="region of interest" description="Disordered" evidence="1">
    <location>
        <begin position="1"/>
        <end position="67"/>
    </location>
</feature>
<feature type="transmembrane region" description="Helical" evidence="2">
    <location>
        <begin position="174"/>
        <end position="195"/>
    </location>
</feature>
<feature type="transmembrane region" description="Helical" evidence="2">
    <location>
        <begin position="119"/>
        <end position="137"/>
    </location>
</feature>
<name>A0ABT4N0U2_GORRU</name>
<keyword evidence="2" id="KW-0812">Transmembrane</keyword>
<evidence type="ECO:0000313" key="3">
    <source>
        <dbReference type="EMBL" id="MCZ4552885.1"/>
    </source>
</evidence>
<gene>
    <name evidence="3" type="ORF">O4213_23045</name>
</gene>